<dbReference type="PRINTS" id="PR00455">
    <property type="entry name" value="HTHTETR"/>
</dbReference>
<dbReference type="PANTHER" id="PTHR30055:SF234">
    <property type="entry name" value="HTH-TYPE TRANSCRIPTIONAL REGULATOR BETI"/>
    <property type="match status" value="1"/>
</dbReference>
<keyword evidence="2 4" id="KW-0238">DNA-binding</keyword>
<evidence type="ECO:0000256" key="4">
    <source>
        <dbReference type="PROSITE-ProRule" id="PRU00335"/>
    </source>
</evidence>
<dbReference type="PROSITE" id="PS50977">
    <property type="entry name" value="HTH_TETR_2"/>
    <property type="match status" value="1"/>
</dbReference>
<organism evidence="6 7">
    <name type="scientific">Endozoicomonas euniceicola</name>
    <dbReference type="NCBI Taxonomy" id="1234143"/>
    <lineage>
        <taxon>Bacteria</taxon>
        <taxon>Pseudomonadati</taxon>
        <taxon>Pseudomonadota</taxon>
        <taxon>Gammaproteobacteria</taxon>
        <taxon>Oceanospirillales</taxon>
        <taxon>Endozoicomonadaceae</taxon>
        <taxon>Endozoicomonas</taxon>
    </lineage>
</organism>
<keyword evidence="3" id="KW-0804">Transcription</keyword>
<evidence type="ECO:0000256" key="2">
    <source>
        <dbReference type="ARBA" id="ARBA00023125"/>
    </source>
</evidence>
<dbReference type="Gene3D" id="1.10.357.10">
    <property type="entry name" value="Tetracycline Repressor, domain 2"/>
    <property type="match status" value="1"/>
</dbReference>
<evidence type="ECO:0000256" key="3">
    <source>
        <dbReference type="ARBA" id="ARBA00023163"/>
    </source>
</evidence>
<dbReference type="InterPro" id="IPR009057">
    <property type="entry name" value="Homeodomain-like_sf"/>
</dbReference>
<evidence type="ECO:0000313" key="7">
    <source>
        <dbReference type="Proteomes" id="UP001163255"/>
    </source>
</evidence>
<dbReference type="InterPro" id="IPR050109">
    <property type="entry name" value="HTH-type_TetR-like_transc_reg"/>
</dbReference>
<dbReference type="SUPFAM" id="SSF46689">
    <property type="entry name" value="Homeodomain-like"/>
    <property type="match status" value="1"/>
</dbReference>
<protein>
    <submittedName>
        <fullName evidence="6">TetR/AcrR family transcriptional regulator</fullName>
    </submittedName>
</protein>
<evidence type="ECO:0000256" key="1">
    <source>
        <dbReference type="ARBA" id="ARBA00023015"/>
    </source>
</evidence>
<proteinExistence type="predicted"/>
<evidence type="ECO:0000313" key="6">
    <source>
        <dbReference type="EMBL" id="UYM14832.1"/>
    </source>
</evidence>
<dbReference type="EMBL" id="CP103300">
    <property type="protein sequence ID" value="UYM14832.1"/>
    <property type="molecule type" value="Genomic_DNA"/>
</dbReference>
<evidence type="ECO:0000259" key="5">
    <source>
        <dbReference type="PROSITE" id="PS50977"/>
    </source>
</evidence>
<keyword evidence="7" id="KW-1185">Reference proteome</keyword>
<dbReference type="Proteomes" id="UP001163255">
    <property type="component" value="Chromosome"/>
</dbReference>
<keyword evidence="1" id="KW-0805">Transcription regulation</keyword>
<dbReference type="PANTHER" id="PTHR30055">
    <property type="entry name" value="HTH-TYPE TRANSCRIPTIONAL REGULATOR RUTR"/>
    <property type="match status" value="1"/>
</dbReference>
<sequence>MDFTDLNEYYSKKISQTGNLMSRQLKRQQREADILAATIKLLDERSFLDLRMSDIAKAANCSMGSIYSHFSSKEDLLLGCADVTCRMRKSVKQRITEMALPPHERMALLCFFLWYDDDQNPGHYRLQQLAMNPFVWERASSQRYLAMNKFRNEVYAWMKLICKELLEQHSTMDYSEELALELELGLFACTWGLFQIKESGFEVFNKVLSAEKAYAMHKRQIKRFFSSWDICPDNFDERLNTLEVLARELVQEKLLN</sequence>
<feature type="domain" description="HTH tetR-type" evidence="5">
    <location>
        <begin position="28"/>
        <end position="88"/>
    </location>
</feature>
<dbReference type="InterPro" id="IPR001647">
    <property type="entry name" value="HTH_TetR"/>
</dbReference>
<dbReference type="Pfam" id="PF00440">
    <property type="entry name" value="TetR_N"/>
    <property type="match status" value="1"/>
</dbReference>
<feature type="DNA-binding region" description="H-T-H motif" evidence="4">
    <location>
        <begin position="51"/>
        <end position="70"/>
    </location>
</feature>
<name>A0ABY6GQ27_9GAMM</name>
<accession>A0ABY6GQ27</accession>
<gene>
    <name evidence="6" type="ORF">NX720_18345</name>
</gene>
<reference evidence="6" key="1">
    <citation type="submission" date="2022-10" db="EMBL/GenBank/DDBJ databases">
        <title>Completed Genome Sequence of two octocoral isolated bacterium, Endozoicomonas euniceicola EF212T and Endozoicomonas gorgoniicola PS125T.</title>
        <authorList>
            <person name="Chiou Y.-J."/>
            <person name="Chen Y.-H."/>
        </authorList>
    </citation>
    <scope>NUCLEOTIDE SEQUENCE</scope>
    <source>
        <strain evidence="6">EF212</strain>
    </source>
</reference>
<dbReference type="RefSeq" id="WP_262596528.1">
    <property type="nucleotide sequence ID" value="NZ_CP103300.1"/>
</dbReference>